<feature type="compositionally biased region" description="Basic and acidic residues" evidence="6">
    <location>
        <begin position="153"/>
        <end position="164"/>
    </location>
</feature>
<dbReference type="PROSITE" id="PS51085">
    <property type="entry name" value="2FE2S_FER_2"/>
    <property type="match status" value="1"/>
</dbReference>
<organism evidence="8 9">
    <name type="scientific">Gordonia sesuvii</name>
    <dbReference type="NCBI Taxonomy" id="3116777"/>
    <lineage>
        <taxon>Bacteria</taxon>
        <taxon>Bacillati</taxon>
        <taxon>Actinomycetota</taxon>
        <taxon>Actinomycetes</taxon>
        <taxon>Mycobacteriales</taxon>
        <taxon>Gordoniaceae</taxon>
        <taxon>Gordonia</taxon>
    </lineage>
</organism>
<reference evidence="8 9" key="1">
    <citation type="submission" date="2024-01" db="EMBL/GenBank/DDBJ databases">
        <title>Draft genome sequence of Gordonia sp. LSe1-13.</title>
        <authorList>
            <person name="Suphannarot A."/>
            <person name="Mingma R."/>
        </authorList>
    </citation>
    <scope>NUCLEOTIDE SEQUENCE [LARGE SCALE GENOMIC DNA]</scope>
    <source>
        <strain evidence="8 9">LSe1-13</strain>
    </source>
</reference>
<dbReference type="SUPFAM" id="SSF47741">
    <property type="entry name" value="CO dehydrogenase ISP C-domain like"/>
    <property type="match status" value="1"/>
</dbReference>
<dbReference type="Pfam" id="PF01799">
    <property type="entry name" value="Fer2_2"/>
    <property type="match status" value="1"/>
</dbReference>
<evidence type="ECO:0000256" key="1">
    <source>
        <dbReference type="ARBA" id="ARBA00022714"/>
    </source>
</evidence>
<evidence type="ECO:0000256" key="4">
    <source>
        <dbReference type="ARBA" id="ARBA00023004"/>
    </source>
</evidence>
<evidence type="ECO:0000259" key="7">
    <source>
        <dbReference type="PROSITE" id="PS51085"/>
    </source>
</evidence>
<feature type="domain" description="2Fe-2S ferredoxin-type" evidence="7">
    <location>
        <begin position="1"/>
        <end position="77"/>
    </location>
</feature>
<evidence type="ECO:0000256" key="5">
    <source>
        <dbReference type="ARBA" id="ARBA00023014"/>
    </source>
</evidence>
<sequence length="183" mass="19771">MRVTITVDGTTYEDEVEPRTLLVHHLRNQLGKVGTVIGCDTSNCGACTVMMNGHSVKSCSVLAVQADGADVTTVEGLARDGELHPVQEAFRDNHGLQCGYCTPGMIMSTIDLLAQNPKPDEHAVREGLEGNLCRCTGYQNIVRAALDAAQRLQADESPRLERTESPQTRTDSSQTMQETGGAR</sequence>
<dbReference type="InterPro" id="IPR002888">
    <property type="entry name" value="2Fe-2S-bd"/>
</dbReference>
<dbReference type="Gene3D" id="3.10.20.30">
    <property type="match status" value="1"/>
</dbReference>
<gene>
    <name evidence="8" type="ORF">VZC37_07530</name>
</gene>
<dbReference type="CDD" id="cd00207">
    <property type="entry name" value="fer2"/>
    <property type="match status" value="1"/>
</dbReference>
<dbReference type="EMBL" id="JAZDUF010000002">
    <property type="protein sequence ID" value="MEE3850180.1"/>
    <property type="molecule type" value="Genomic_DNA"/>
</dbReference>
<protein>
    <submittedName>
        <fullName evidence="8">(2Fe-2S)-binding protein</fullName>
    </submittedName>
</protein>
<accession>A0ABU7MAP8</accession>
<dbReference type="InterPro" id="IPR012675">
    <property type="entry name" value="Beta-grasp_dom_sf"/>
</dbReference>
<dbReference type="PANTHER" id="PTHR44379">
    <property type="entry name" value="OXIDOREDUCTASE WITH IRON-SULFUR SUBUNIT"/>
    <property type="match status" value="1"/>
</dbReference>
<proteinExistence type="predicted"/>
<evidence type="ECO:0000256" key="3">
    <source>
        <dbReference type="ARBA" id="ARBA00023002"/>
    </source>
</evidence>
<dbReference type="Pfam" id="PF00111">
    <property type="entry name" value="Fer2"/>
    <property type="match status" value="1"/>
</dbReference>
<keyword evidence="3" id="KW-0560">Oxidoreductase</keyword>
<dbReference type="Gene3D" id="1.10.150.120">
    <property type="entry name" value="[2Fe-2S]-binding domain"/>
    <property type="match status" value="1"/>
</dbReference>
<dbReference type="RefSeq" id="WP_330431857.1">
    <property type="nucleotide sequence ID" value="NZ_JAZDUF010000002.1"/>
</dbReference>
<comment type="caution">
    <text evidence="8">The sequence shown here is derived from an EMBL/GenBank/DDBJ whole genome shotgun (WGS) entry which is preliminary data.</text>
</comment>
<keyword evidence="1" id="KW-0001">2Fe-2S</keyword>
<dbReference type="Proteomes" id="UP001347146">
    <property type="component" value="Unassembled WGS sequence"/>
</dbReference>
<dbReference type="InterPro" id="IPR036010">
    <property type="entry name" value="2Fe-2S_ferredoxin-like_sf"/>
</dbReference>
<keyword evidence="4" id="KW-0408">Iron</keyword>
<dbReference type="PANTHER" id="PTHR44379:SF5">
    <property type="entry name" value="OXIDOREDUCTASE WITH IRON-SULFUR SUBUNIT"/>
    <property type="match status" value="1"/>
</dbReference>
<dbReference type="InterPro" id="IPR001041">
    <property type="entry name" value="2Fe-2S_ferredoxin-type"/>
</dbReference>
<feature type="compositionally biased region" description="Polar residues" evidence="6">
    <location>
        <begin position="165"/>
        <end position="183"/>
    </location>
</feature>
<keyword evidence="5" id="KW-0411">Iron-sulfur</keyword>
<dbReference type="InterPro" id="IPR036884">
    <property type="entry name" value="2Fe-2S-bd_dom_sf"/>
</dbReference>
<dbReference type="SUPFAM" id="SSF54292">
    <property type="entry name" value="2Fe-2S ferredoxin-like"/>
    <property type="match status" value="1"/>
</dbReference>
<evidence type="ECO:0000256" key="6">
    <source>
        <dbReference type="SAM" id="MobiDB-lite"/>
    </source>
</evidence>
<evidence type="ECO:0000256" key="2">
    <source>
        <dbReference type="ARBA" id="ARBA00022723"/>
    </source>
</evidence>
<name>A0ABU7MAP8_9ACTN</name>
<feature type="region of interest" description="Disordered" evidence="6">
    <location>
        <begin position="152"/>
        <end position="183"/>
    </location>
</feature>
<dbReference type="InterPro" id="IPR051452">
    <property type="entry name" value="Diverse_Oxidoreductases"/>
</dbReference>
<keyword evidence="9" id="KW-1185">Reference proteome</keyword>
<keyword evidence="2" id="KW-0479">Metal-binding</keyword>
<evidence type="ECO:0000313" key="8">
    <source>
        <dbReference type="EMBL" id="MEE3850180.1"/>
    </source>
</evidence>
<evidence type="ECO:0000313" key="9">
    <source>
        <dbReference type="Proteomes" id="UP001347146"/>
    </source>
</evidence>